<dbReference type="Proteomes" id="UP000243887">
    <property type="component" value="Unassembled WGS sequence"/>
</dbReference>
<dbReference type="PANTHER" id="PTHR31435">
    <property type="entry name" value="PROTEIN NATD1"/>
    <property type="match status" value="1"/>
</dbReference>
<dbReference type="Pfam" id="PF14542">
    <property type="entry name" value="Acetyltransf_CG"/>
    <property type="match status" value="1"/>
</dbReference>
<accession>A0A1I3Q1X6</accession>
<dbReference type="STRING" id="1150112.SAMN04487893_10521"/>
<dbReference type="InterPro" id="IPR031165">
    <property type="entry name" value="GNAT_YJDJ"/>
</dbReference>
<dbReference type="PROSITE" id="PS51729">
    <property type="entry name" value="GNAT_YJDJ"/>
    <property type="match status" value="1"/>
</dbReference>
<dbReference type="RefSeq" id="WP_090678512.1">
    <property type="nucleotide sequence ID" value="NZ_FORU01000005.1"/>
</dbReference>
<organism evidence="2 3">
    <name type="scientific">Myroides guanonis</name>
    <dbReference type="NCBI Taxonomy" id="1150112"/>
    <lineage>
        <taxon>Bacteria</taxon>
        <taxon>Pseudomonadati</taxon>
        <taxon>Bacteroidota</taxon>
        <taxon>Flavobacteriia</taxon>
        <taxon>Flavobacteriales</taxon>
        <taxon>Flavobacteriaceae</taxon>
        <taxon>Myroides</taxon>
    </lineage>
</organism>
<feature type="domain" description="N-acetyltransferase" evidence="1">
    <location>
        <begin position="11"/>
        <end position="96"/>
    </location>
</feature>
<dbReference type="PANTHER" id="PTHR31435:SF10">
    <property type="entry name" value="BSR4717 PROTEIN"/>
    <property type="match status" value="1"/>
</dbReference>
<name>A0A1I3Q1X6_9FLAO</name>
<keyword evidence="3" id="KW-1185">Reference proteome</keyword>
<gene>
    <name evidence="2" type="ORF">SAMN04487893_10521</name>
</gene>
<dbReference type="InterPro" id="IPR016181">
    <property type="entry name" value="Acyl_CoA_acyltransferase"/>
</dbReference>
<dbReference type="SUPFAM" id="SSF55729">
    <property type="entry name" value="Acyl-CoA N-acyltransferases (Nat)"/>
    <property type="match status" value="1"/>
</dbReference>
<evidence type="ECO:0000313" key="3">
    <source>
        <dbReference type="Proteomes" id="UP000243887"/>
    </source>
</evidence>
<dbReference type="Gene3D" id="3.40.630.30">
    <property type="match status" value="1"/>
</dbReference>
<dbReference type="InterPro" id="IPR045057">
    <property type="entry name" value="Gcn5-rel_NAT"/>
</dbReference>
<evidence type="ECO:0000259" key="1">
    <source>
        <dbReference type="PROSITE" id="PS51729"/>
    </source>
</evidence>
<dbReference type="EMBL" id="FORU01000005">
    <property type="protein sequence ID" value="SFJ27863.1"/>
    <property type="molecule type" value="Genomic_DNA"/>
</dbReference>
<sequence length="97" mass="11102">MNDELVNIALNNNRALERFELEVDGYIAFITYEEQGGVLKLLHTESPQELAGRGVGSALVEKTLNYIKEHNLKLQPLCPFVHAYIKRNPEWQTYVVS</sequence>
<dbReference type="AlphaFoldDB" id="A0A1I3Q1X6"/>
<reference evidence="3" key="1">
    <citation type="submission" date="2016-10" db="EMBL/GenBank/DDBJ databases">
        <authorList>
            <person name="Varghese N."/>
            <person name="Submissions S."/>
        </authorList>
    </citation>
    <scope>NUCLEOTIDE SEQUENCE [LARGE SCALE GENOMIC DNA]</scope>
    <source>
        <strain evidence="3">DSM 26542</strain>
    </source>
</reference>
<evidence type="ECO:0000313" key="2">
    <source>
        <dbReference type="EMBL" id="SFJ27863.1"/>
    </source>
</evidence>
<protein>
    <recommendedName>
        <fullName evidence="1">N-acetyltransferase domain-containing protein</fullName>
    </recommendedName>
</protein>
<proteinExistence type="predicted"/>
<dbReference type="OrthoDB" id="1120671at2"/>